<feature type="transmembrane region" description="Helical" evidence="8">
    <location>
        <begin position="103"/>
        <end position="123"/>
    </location>
</feature>
<evidence type="ECO:0000256" key="2">
    <source>
        <dbReference type="ARBA" id="ARBA00009261"/>
    </source>
</evidence>
<dbReference type="RefSeq" id="WP_158554960.1">
    <property type="nucleotide sequence ID" value="NZ_JAAINQ010000010.1"/>
</dbReference>
<dbReference type="InterPro" id="IPR001463">
    <property type="entry name" value="Na/Ala_symport"/>
</dbReference>
<evidence type="ECO:0000313" key="10">
    <source>
        <dbReference type="EMBL" id="NSE16460.1"/>
    </source>
</evidence>
<dbReference type="PRINTS" id="PR00175">
    <property type="entry name" value="NAALASMPORT"/>
</dbReference>
<comment type="caution">
    <text evidence="9">The sequence shown here is derived from an EMBL/GenBank/DDBJ whole genome shotgun (WGS) entry which is preliminary data.</text>
</comment>
<feature type="transmembrane region" description="Helical" evidence="8">
    <location>
        <begin position="369"/>
        <end position="388"/>
    </location>
</feature>
<dbReference type="PANTHER" id="PTHR30330:SF3">
    <property type="entry name" value="TRANSCRIPTIONAL REGULATOR, LRP FAMILY"/>
    <property type="match status" value="1"/>
</dbReference>
<reference evidence="9" key="3">
    <citation type="submission" date="2021-02" db="EMBL/GenBank/DDBJ databases">
        <title>Metagenome-assembled genomes from human diarrheal sample B26.</title>
        <authorList>
            <person name="Ateba T.P."/>
            <person name="Alayande K.A."/>
            <person name="Mwanza M."/>
        </authorList>
    </citation>
    <scope>NUCLEOTIDE SEQUENCE</scope>
    <source>
        <strain evidence="9">06WH</strain>
    </source>
</reference>
<evidence type="ECO:0000256" key="3">
    <source>
        <dbReference type="ARBA" id="ARBA00022448"/>
    </source>
</evidence>
<evidence type="ECO:0000256" key="4">
    <source>
        <dbReference type="ARBA" id="ARBA00022475"/>
    </source>
</evidence>
<name>A0A938ZDI7_9FIRM</name>
<feature type="transmembrane region" description="Helical" evidence="8">
    <location>
        <begin position="319"/>
        <end position="340"/>
    </location>
</feature>
<evidence type="ECO:0000256" key="1">
    <source>
        <dbReference type="ARBA" id="ARBA00004651"/>
    </source>
</evidence>
<dbReference type="NCBIfam" id="TIGR00835">
    <property type="entry name" value="agcS"/>
    <property type="match status" value="1"/>
</dbReference>
<feature type="transmembrane region" description="Helical" evidence="8">
    <location>
        <begin position="156"/>
        <end position="176"/>
    </location>
</feature>
<dbReference type="GO" id="GO:0005886">
    <property type="term" value="C:plasma membrane"/>
    <property type="evidence" value="ECO:0007669"/>
    <property type="project" value="UniProtKB-SubCell"/>
</dbReference>
<feature type="transmembrane region" description="Helical" evidence="8">
    <location>
        <begin position="23"/>
        <end position="41"/>
    </location>
</feature>
<dbReference type="Pfam" id="PF01235">
    <property type="entry name" value="Na_Ala_symp"/>
    <property type="match status" value="1"/>
</dbReference>
<keyword evidence="8" id="KW-0769">Symport</keyword>
<organism evidence="9 11">
    <name type="scientific">Fusicatenibacter saccharivorans</name>
    <dbReference type="NCBI Taxonomy" id="1150298"/>
    <lineage>
        <taxon>Bacteria</taxon>
        <taxon>Bacillati</taxon>
        <taxon>Bacillota</taxon>
        <taxon>Clostridia</taxon>
        <taxon>Lachnospirales</taxon>
        <taxon>Lachnospiraceae</taxon>
        <taxon>Fusicatenibacter</taxon>
    </lineage>
</organism>
<dbReference type="Proteomes" id="UP000737612">
    <property type="component" value="Unassembled WGS sequence"/>
</dbReference>
<keyword evidence="4 8" id="KW-1003">Cell membrane</keyword>
<feature type="transmembrane region" description="Helical" evidence="8">
    <location>
        <begin position="409"/>
        <end position="426"/>
    </location>
</feature>
<gene>
    <name evidence="10" type="ORF">G5B05_08575</name>
    <name evidence="9" type="ORF">JTJ23_07315</name>
</gene>
<feature type="transmembrane region" description="Helical" evidence="8">
    <location>
        <begin position="257"/>
        <end position="278"/>
    </location>
</feature>
<dbReference type="PANTHER" id="PTHR30330">
    <property type="entry name" value="AGSS FAMILY TRANSPORTER, SODIUM-ALANINE"/>
    <property type="match status" value="1"/>
</dbReference>
<dbReference type="AlphaFoldDB" id="A0A938ZDI7"/>
<proteinExistence type="inferred from homology"/>
<comment type="similarity">
    <text evidence="2 8">Belongs to the alanine or glycine:cation symporter (AGCS) (TC 2.A.25) family.</text>
</comment>
<evidence type="ECO:0000256" key="8">
    <source>
        <dbReference type="RuleBase" id="RU363064"/>
    </source>
</evidence>
<evidence type="ECO:0000313" key="9">
    <source>
        <dbReference type="EMBL" id="MBN2953398.1"/>
    </source>
</evidence>
<evidence type="ECO:0000313" key="11">
    <source>
        <dbReference type="Proteomes" id="UP000737612"/>
    </source>
</evidence>
<dbReference type="Proteomes" id="UP000768180">
    <property type="component" value="Unassembled WGS sequence"/>
</dbReference>
<evidence type="ECO:0000256" key="7">
    <source>
        <dbReference type="ARBA" id="ARBA00023136"/>
    </source>
</evidence>
<comment type="subcellular location">
    <subcellularLocation>
        <location evidence="1 8">Cell membrane</location>
        <topology evidence="1 8">Multi-pass membrane protein</topology>
    </subcellularLocation>
</comment>
<dbReference type="GO" id="GO:0005283">
    <property type="term" value="F:amino acid:sodium symporter activity"/>
    <property type="evidence" value="ECO:0007669"/>
    <property type="project" value="InterPro"/>
</dbReference>
<feature type="transmembrane region" description="Helical" evidence="8">
    <location>
        <begin position="227"/>
        <end position="245"/>
    </location>
</feature>
<keyword evidence="3 8" id="KW-0813">Transport</keyword>
<reference evidence="10" key="2">
    <citation type="submission" date="2020-02" db="EMBL/GenBank/DDBJ databases">
        <authorList>
            <person name="Littmann E."/>
            <person name="Sorbara M."/>
        </authorList>
    </citation>
    <scope>NUCLEOTIDE SEQUENCE</scope>
    <source>
        <strain evidence="10">MSK.14.54</strain>
    </source>
</reference>
<keyword evidence="12" id="KW-1185">Reference proteome</keyword>
<evidence type="ECO:0000256" key="6">
    <source>
        <dbReference type="ARBA" id="ARBA00022989"/>
    </source>
</evidence>
<evidence type="ECO:0000313" key="12">
    <source>
        <dbReference type="Proteomes" id="UP000768180"/>
    </source>
</evidence>
<feature type="transmembrane region" description="Helical" evidence="8">
    <location>
        <begin position="196"/>
        <end position="215"/>
    </location>
</feature>
<dbReference type="EMBL" id="JAFHBD010000032">
    <property type="protein sequence ID" value="MBN2953398.1"/>
    <property type="molecule type" value="Genomic_DNA"/>
</dbReference>
<reference evidence="10 12" key="1">
    <citation type="journal article" date="2020" name="Cell Host Microbe">
        <title>Functional and Genomic Variation between Human-Derived Isolates of Lachnospiraceae Reveals Inter- and Intra-Species Diversity.</title>
        <authorList>
            <person name="Sorbara M.T."/>
            <person name="Littmann E.R."/>
            <person name="Fontana E."/>
            <person name="Moody T.U."/>
            <person name="Kohout C.E."/>
            <person name="Gjonbalaj M."/>
            <person name="Eaton V."/>
            <person name="Seok R."/>
            <person name="Leiner I.M."/>
            <person name="Pamer E.G."/>
        </authorList>
    </citation>
    <scope>NUCLEOTIDE SEQUENCE [LARGE SCALE GENOMIC DNA]</scope>
    <source>
        <strain evidence="10 12">MSK.14.54</strain>
    </source>
</reference>
<keyword evidence="7 8" id="KW-0472">Membrane</keyword>
<accession>A0A938ZDI7</accession>
<keyword evidence="5 8" id="KW-0812">Transmembrane</keyword>
<keyword evidence="6 8" id="KW-1133">Transmembrane helix</keyword>
<sequence>MATLEKINAFLKAVNAAAWGPPLLFLLLGTGIFLTIQLRALPIRRLFFALRTAFGREARYSGEKTEAGVSPFASLMTELAAEIGTGNIVGVASAMALGGPGALGWMMLAAVVGLALKFSESFLSVQYRMQRKDGTYCGGPMVTLTRAFPGERLAKMLAVFFAGSTVLVSLGMGNMTQANSIALAMQDTFGVAREKSALVLTILLLLVVTGGLRSIAKAAEVLVPGMALFYLGGAGMVIGLHAGELPRTLLAIVRDAFSFRAVSGGAVGAGISLLPPALRYGISRGVFSNEAGLGAGGISAAAAQTDDPVRQGYISMTGVFVDTMVICLVTGLAVGVTGAAEGILEAEKADGAAMVIQAFESVFGPAGGYVVAVGILLFAFATMAGWAYQGEQAFLWLVKKDSFGMVYRVFFCFAAFAGCVCMAETVWNFAELANACMAVPNLLCVLRLWKEVKEEAFRFESRIKKAEQKKDRNT</sequence>
<evidence type="ECO:0000256" key="5">
    <source>
        <dbReference type="ARBA" id="ARBA00022692"/>
    </source>
</evidence>
<dbReference type="EMBL" id="JAAITQ010000013">
    <property type="protein sequence ID" value="NSE16460.1"/>
    <property type="molecule type" value="Genomic_DNA"/>
</dbReference>
<protein>
    <submittedName>
        <fullName evidence="9">Sodium:alanine symporter family protein</fullName>
    </submittedName>
</protein>
<dbReference type="Gene3D" id="1.20.1740.10">
    <property type="entry name" value="Amino acid/polyamine transporter I"/>
    <property type="match status" value="1"/>
</dbReference>